<dbReference type="EMBL" id="JAAGAX010000003">
    <property type="protein sequence ID" value="KAF2318294.1"/>
    <property type="molecule type" value="Genomic_DNA"/>
</dbReference>
<evidence type="ECO:0000313" key="1">
    <source>
        <dbReference type="EMBL" id="KAF2318294.1"/>
    </source>
</evidence>
<organism evidence="1 2">
    <name type="scientific">Hevea brasiliensis</name>
    <name type="common">Para rubber tree</name>
    <name type="synonym">Siphonia brasiliensis</name>
    <dbReference type="NCBI Taxonomy" id="3981"/>
    <lineage>
        <taxon>Eukaryota</taxon>
        <taxon>Viridiplantae</taxon>
        <taxon>Streptophyta</taxon>
        <taxon>Embryophyta</taxon>
        <taxon>Tracheophyta</taxon>
        <taxon>Spermatophyta</taxon>
        <taxon>Magnoliopsida</taxon>
        <taxon>eudicotyledons</taxon>
        <taxon>Gunneridae</taxon>
        <taxon>Pentapetalae</taxon>
        <taxon>rosids</taxon>
        <taxon>fabids</taxon>
        <taxon>Malpighiales</taxon>
        <taxon>Euphorbiaceae</taxon>
        <taxon>Crotonoideae</taxon>
        <taxon>Micrandreae</taxon>
        <taxon>Hevea</taxon>
    </lineage>
</organism>
<comment type="caution">
    <text evidence="1">The sequence shown here is derived from an EMBL/GenBank/DDBJ whole genome shotgun (WGS) entry which is preliminary data.</text>
</comment>
<proteinExistence type="predicted"/>
<dbReference type="AlphaFoldDB" id="A0A6A6MYX4"/>
<name>A0A6A6MYX4_HEVBR</name>
<reference evidence="1 2" key="1">
    <citation type="journal article" date="2020" name="Mol. Plant">
        <title>The Chromosome-Based Rubber Tree Genome Provides New Insights into Spurge Genome Evolution and Rubber Biosynthesis.</title>
        <authorList>
            <person name="Liu J."/>
            <person name="Shi C."/>
            <person name="Shi C.C."/>
            <person name="Li W."/>
            <person name="Zhang Q.J."/>
            <person name="Zhang Y."/>
            <person name="Li K."/>
            <person name="Lu H.F."/>
            <person name="Shi C."/>
            <person name="Zhu S.T."/>
            <person name="Xiao Z.Y."/>
            <person name="Nan H."/>
            <person name="Yue Y."/>
            <person name="Zhu X.G."/>
            <person name="Wu Y."/>
            <person name="Hong X.N."/>
            <person name="Fan G.Y."/>
            <person name="Tong Y."/>
            <person name="Zhang D."/>
            <person name="Mao C.L."/>
            <person name="Liu Y.L."/>
            <person name="Hao S.J."/>
            <person name="Liu W.Q."/>
            <person name="Lv M.Q."/>
            <person name="Zhang H.B."/>
            <person name="Liu Y."/>
            <person name="Hu-Tang G.R."/>
            <person name="Wang J.P."/>
            <person name="Wang J.H."/>
            <person name="Sun Y.H."/>
            <person name="Ni S.B."/>
            <person name="Chen W.B."/>
            <person name="Zhang X.C."/>
            <person name="Jiao Y.N."/>
            <person name="Eichler E.E."/>
            <person name="Li G.H."/>
            <person name="Liu X."/>
            <person name="Gao L.Z."/>
        </authorList>
    </citation>
    <scope>NUCLEOTIDE SEQUENCE [LARGE SCALE GENOMIC DNA]</scope>
    <source>
        <strain evidence="2">cv. GT1</strain>
        <tissue evidence="1">Leaf</tissue>
    </source>
</reference>
<protein>
    <submittedName>
        <fullName evidence="1">Uncharacterized protein</fullName>
    </submittedName>
</protein>
<evidence type="ECO:0000313" key="2">
    <source>
        <dbReference type="Proteomes" id="UP000467840"/>
    </source>
</evidence>
<dbReference type="Proteomes" id="UP000467840">
    <property type="component" value="Chromosome 10"/>
</dbReference>
<gene>
    <name evidence="1" type="ORF">GH714_004628</name>
</gene>
<keyword evidence="2" id="KW-1185">Reference proteome</keyword>
<sequence>MKNREGLILGETAEALSATEALSGSYFGRVVDDVKALINTWRVDSKGIMEAGAIGGDRRVFFWSRLLPSLYCDVMGVNERIDSA</sequence>
<accession>A0A6A6MYX4</accession>